<reference evidence="1" key="1">
    <citation type="journal article" date="2022" name="Int. J. Mol. Sci.">
        <title>Draft Genome of Tanacetum Coccineum: Genomic Comparison of Closely Related Tanacetum-Family Plants.</title>
        <authorList>
            <person name="Yamashiro T."/>
            <person name="Shiraishi A."/>
            <person name="Nakayama K."/>
            <person name="Satake H."/>
        </authorList>
    </citation>
    <scope>NUCLEOTIDE SEQUENCE</scope>
</reference>
<proteinExistence type="predicted"/>
<keyword evidence="2" id="KW-1185">Reference proteome</keyword>
<evidence type="ECO:0000313" key="2">
    <source>
        <dbReference type="Proteomes" id="UP001151760"/>
    </source>
</evidence>
<accession>A0ABQ5HT20</accession>
<sequence>MWMLMLDGLPLLDIGLEAGQRQLVTLHKTPTRPYDLPLPRVHTLGKNDLQQTKKVYSSALIKLIMRVKKLEHRVKTWQPKRRARVILSDTEEDLEDPSKQERRIAEINQNPSISLVQDEGTSWIQEDAKIQARLSTDSKILLDKKSILN</sequence>
<organism evidence="1 2">
    <name type="scientific">Tanacetum coccineum</name>
    <dbReference type="NCBI Taxonomy" id="301880"/>
    <lineage>
        <taxon>Eukaryota</taxon>
        <taxon>Viridiplantae</taxon>
        <taxon>Streptophyta</taxon>
        <taxon>Embryophyta</taxon>
        <taxon>Tracheophyta</taxon>
        <taxon>Spermatophyta</taxon>
        <taxon>Magnoliopsida</taxon>
        <taxon>eudicotyledons</taxon>
        <taxon>Gunneridae</taxon>
        <taxon>Pentapetalae</taxon>
        <taxon>asterids</taxon>
        <taxon>campanulids</taxon>
        <taxon>Asterales</taxon>
        <taxon>Asteraceae</taxon>
        <taxon>Asteroideae</taxon>
        <taxon>Anthemideae</taxon>
        <taxon>Anthemidinae</taxon>
        <taxon>Tanacetum</taxon>
    </lineage>
</organism>
<protein>
    <submittedName>
        <fullName evidence="1">Uncharacterized protein</fullName>
    </submittedName>
</protein>
<comment type="caution">
    <text evidence="1">The sequence shown here is derived from an EMBL/GenBank/DDBJ whole genome shotgun (WGS) entry which is preliminary data.</text>
</comment>
<dbReference type="Proteomes" id="UP001151760">
    <property type="component" value="Unassembled WGS sequence"/>
</dbReference>
<dbReference type="EMBL" id="BQNB010019908">
    <property type="protein sequence ID" value="GJT90308.1"/>
    <property type="molecule type" value="Genomic_DNA"/>
</dbReference>
<gene>
    <name evidence="1" type="ORF">Tco_1079153</name>
</gene>
<name>A0ABQ5HT20_9ASTR</name>
<reference evidence="1" key="2">
    <citation type="submission" date="2022-01" db="EMBL/GenBank/DDBJ databases">
        <authorList>
            <person name="Yamashiro T."/>
            <person name="Shiraishi A."/>
            <person name="Satake H."/>
            <person name="Nakayama K."/>
        </authorList>
    </citation>
    <scope>NUCLEOTIDE SEQUENCE</scope>
</reference>
<evidence type="ECO:0000313" key="1">
    <source>
        <dbReference type="EMBL" id="GJT90308.1"/>
    </source>
</evidence>